<comment type="caution">
    <text evidence="1">The sequence shown here is derived from an EMBL/GenBank/DDBJ whole genome shotgun (WGS) entry which is preliminary data.</text>
</comment>
<organism evidence="1 2">
    <name type="scientific">Streblomastix strix</name>
    <dbReference type="NCBI Taxonomy" id="222440"/>
    <lineage>
        <taxon>Eukaryota</taxon>
        <taxon>Metamonada</taxon>
        <taxon>Preaxostyla</taxon>
        <taxon>Oxymonadida</taxon>
        <taxon>Streblomastigidae</taxon>
        <taxon>Streblomastix</taxon>
    </lineage>
</organism>
<name>A0A5J4T648_9EUKA</name>
<reference evidence="1 2" key="1">
    <citation type="submission" date="2019-03" db="EMBL/GenBank/DDBJ databases">
        <title>Single cell metagenomics reveals metabolic interactions within the superorganism composed of flagellate Streblomastix strix and complex community of Bacteroidetes bacteria on its surface.</title>
        <authorList>
            <person name="Treitli S.C."/>
            <person name="Kolisko M."/>
            <person name="Husnik F."/>
            <person name="Keeling P."/>
            <person name="Hampl V."/>
        </authorList>
    </citation>
    <scope>NUCLEOTIDE SEQUENCE [LARGE SCALE GENOMIC DNA]</scope>
    <source>
        <strain evidence="1">ST1C</strain>
    </source>
</reference>
<evidence type="ECO:0000313" key="2">
    <source>
        <dbReference type="Proteomes" id="UP000324800"/>
    </source>
</evidence>
<dbReference type="EMBL" id="SNRW01038087">
    <property type="protein sequence ID" value="KAA6353452.1"/>
    <property type="molecule type" value="Genomic_DNA"/>
</dbReference>
<evidence type="ECO:0000313" key="1">
    <source>
        <dbReference type="EMBL" id="KAA6353452.1"/>
    </source>
</evidence>
<accession>A0A5J4T648</accession>
<sequence length="142" mass="15449">MLPREWYDTCATGLDQESEEASARGCGRLLLDEIGQSRHNGGASVAGDLTDERENYKVEIDGIMVIEAAMEDMYMGNGMMLMNELLSTIHALRIIAGDAQIQRQVAIALKDATEVLKTGGGATLLYGSESKKNVKEVLNIQN</sequence>
<gene>
    <name evidence="1" type="ORF">EZS28_051020</name>
</gene>
<proteinExistence type="predicted"/>
<protein>
    <submittedName>
        <fullName evidence="1">Uncharacterized protein</fullName>
    </submittedName>
</protein>
<dbReference type="AlphaFoldDB" id="A0A5J4T648"/>
<dbReference type="Proteomes" id="UP000324800">
    <property type="component" value="Unassembled WGS sequence"/>
</dbReference>